<comment type="catalytic activity">
    <reaction evidence="1">
        <text>ATP + protein L-histidine = ADP + protein N-phospho-L-histidine.</text>
        <dbReference type="EC" id="2.7.13.3"/>
    </reaction>
</comment>
<comment type="caution">
    <text evidence="13">The sequence shown here is derived from an EMBL/GenBank/DDBJ whole genome shotgun (WGS) entry which is preliminary data.</text>
</comment>
<reference evidence="13 14" key="2">
    <citation type="submission" date="2018-05" db="EMBL/GenBank/DDBJ databases">
        <authorList>
            <person name="Lanie J.A."/>
            <person name="Ng W.-L."/>
            <person name="Kazmierczak K.M."/>
            <person name="Andrzejewski T.M."/>
            <person name="Davidsen T.M."/>
            <person name="Wayne K.J."/>
            <person name="Tettelin H."/>
            <person name="Glass J.I."/>
            <person name="Rusch D."/>
            <person name="Podicherti R."/>
            <person name="Tsui H.-C.T."/>
            <person name="Winkler M.E."/>
        </authorList>
    </citation>
    <scope>NUCLEOTIDE SEQUENCE [LARGE SCALE GENOMIC DNA]</scope>
    <source>
        <strain evidence="13 14">C305</strain>
    </source>
</reference>
<dbReference type="SUPFAM" id="SSF48452">
    <property type="entry name" value="TPR-like"/>
    <property type="match status" value="1"/>
</dbReference>
<keyword evidence="6" id="KW-0418">Kinase</keyword>
<keyword evidence="9" id="KW-0175">Coiled coil</keyword>
<evidence type="ECO:0000256" key="3">
    <source>
        <dbReference type="ARBA" id="ARBA00022553"/>
    </source>
</evidence>
<dbReference type="PANTHER" id="PTHR41523">
    <property type="entry name" value="TWO-COMPONENT SYSTEM SENSOR PROTEIN"/>
    <property type="match status" value="1"/>
</dbReference>
<evidence type="ECO:0000256" key="6">
    <source>
        <dbReference type="ARBA" id="ARBA00022777"/>
    </source>
</evidence>
<keyword evidence="10" id="KW-0472">Membrane</keyword>
<dbReference type="EMBL" id="QFRJ01000010">
    <property type="protein sequence ID" value="PWH84857.1"/>
    <property type="molecule type" value="Genomic_DNA"/>
</dbReference>
<dbReference type="Gene3D" id="3.30.565.10">
    <property type="entry name" value="Histidine kinase-like ATPase, C-terminal domain"/>
    <property type="match status" value="1"/>
</dbReference>
<dbReference type="InterPro" id="IPR011990">
    <property type="entry name" value="TPR-like_helical_dom_sf"/>
</dbReference>
<keyword evidence="14" id="KW-1185">Reference proteome</keyword>
<dbReference type="Gene3D" id="1.25.40.10">
    <property type="entry name" value="Tetratricopeptide repeat domain"/>
    <property type="match status" value="2"/>
</dbReference>
<feature type="domain" description="Signal transduction histidine kinase subgroup 2 dimerisation and phosphoacceptor" evidence="12">
    <location>
        <begin position="452"/>
        <end position="525"/>
    </location>
</feature>
<dbReference type="InterPro" id="IPR036890">
    <property type="entry name" value="HATPase_C_sf"/>
</dbReference>
<accession>A0A2U2XAS3</accession>
<keyword evidence="8" id="KW-0802">TPR repeat</keyword>
<keyword evidence="11" id="KW-0732">Signal</keyword>
<dbReference type="EC" id="2.7.13.3" evidence="2"/>
<keyword evidence="3" id="KW-0597">Phosphoprotein</keyword>
<feature type="repeat" description="TPR" evidence="8">
    <location>
        <begin position="248"/>
        <end position="281"/>
    </location>
</feature>
<feature type="chain" id="PRO_5015408464" description="histidine kinase" evidence="11">
    <location>
        <begin position="25"/>
        <end position="642"/>
    </location>
</feature>
<evidence type="ECO:0000256" key="10">
    <source>
        <dbReference type="SAM" id="Phobius"/>
    </source>
</evidence>
<protein>
    <recommendedName>
        <fullName evidence="2">histidine kinase</fullName>
        <ecNumber evidence="2">2.7.13.3</ecNumber>
    </recommendedName>
</protein>
<name>A0A2U2XAS3_9FLAO</name>
<evidence type="ECO:0000256" key="8">
    <source>
        <dbReference type="PROSITE-ProRule" id="PRU00339"/>
    </source>
</evidence>
<dbReference type="Proteomes" id="UP000245370">
    <property type="component" value="Unassembled WGS sequence"/>
</dbReference>
<dbReference type="SMART" id="SM00028">
    <property type="entry name" value="TPR"/>
    <property type="match status" value="5"/>
</dbReference>
<dbReference type="RefSeq" id="WP_109360050.1">
    <property type="nucleotide sequence ID" value="NZ_QFRJ01000010.1"/>
</dbReference>
<keyword evidence="4" id="KW-0808">Transferase</keyword>
<keyword evidence="5" id="KW-0547">Nucleotide-binding</keyword>
<feature type="transmembrane region" description="Helical" evidence="10">
    <location>
        <begin position="406"/>
        <end position="427"/>
    </location>
</feature>
<dbReference type="PANTHER" id="PTHR41523:SF8">
    <property type="entry name" value="ETHYLENE RESPONSE SENSOR PROTEIN"/>
    <property type="match status" value="1"/>
</dbReference>
<evidence type="ECO:0000256" key="11">
    <source>
        <dbReference type="SAM" id="SignalP"/>
    </source>
</evidence>
<dbReference type="Gene3D" id="3.30.450.20">
    <property type="entry name" value="PAS domain"/>
    <property type="match status" value="1"/>
</dbReference>
<evidence type="ECO:0000256" key="4">
    <source>
        <dbReference type="ARBA" id="ARBA00022679"/>
    </source>
</evidence>
<evidence type="ECO:0000256" key="7">
    <source>
        <dbReference type="ARBA" id="ARBA00022840"/>
    </source>
</evidence>
<evidence type="ECO:0000256" key="9">
    <source>
        <dbReference type="SAM" id="Coils"/>
    </source>
</evidence>
<evidence type="ECO:0000313" key="13">
    <source>
        <dbReference type="EMBL" id="PWH84857.1"/>
    </source>
</evidence>
<organism evidence="13 14">
    <name type="scientific">Brumimicrobium oceani</name>
    <dbReference type="NCBI Taxonomy" id="2100725"/>
    <lineage>
        <taxon>Bacteria</taxon>
        <taxon>Pseudomonadati</taxon>
        <taxon>Bacteroidota</taxon>
        <taxon>Flavobacteriia</taxon>
        <taxon>Flavobacteriales</taxon>
        <taxon>Crocinitomicaceae</taxon>
        <taxon>Brumimicrobium</taxon>
    </lineage>
</organism>
<gene>
    <name evidence="13" type="ORF">DIT68_11985</name>
</gene>
<evidence type="ECO:0000256" key="5">
    <source>
        <dbReference type="ARBA" id="ARBA00022741"/>
    </source>
</evidence>
<dbReference type="PROSITE" id="PS50005">
    <property type="entry name" value="TPR"/>
    <property type="match status" value="3"/>
</dbReference>
<sequence>MQRITGKVKYWFLWIMILNSFSLAANDDVLPSLEVDNQQFRDVYEKLLYFDSIEGIDSINHYAEIGHSFYHRINSDTIQSREVRLAVAGILYYYGNSTLHGNDPIKSVKAFEKSSAIYKAENEMHKYADAILDLAVAYSRVGKEPLSMQLLHDATSLYVDFKDSAGLTSGYRSIGILYNRQKDYERANEYLMKALALSRDSDNVDATVYLLVSIATMNKRQGKLDEALELFLEALSLSEFTHDDLTRINVYSNLAQFYKNTGELDKAKVYFDRTAEMIEKTDSDYDRSYLWLNLTDYYFLKGEYQTSIAYGQKALDLSRKIKNRRAEYVTLNILLKVYEEINDTENLAFHQEKVIDFLNEHKEQLNDQLNELETVRYKLDKQSLIAENEQIKLELKTAEEGERRSYIYMLLAGLFILLLIFALIIVFRLRTVRKHNKIITKQSEERKLLLQEVHHRVKNNFQIVSSMLRLQSHGFENEVLRQNFEEAVNRINAMAIVHDVIYRQEKFKDIDAKNYLERLVENLNKTGTTPIKIAIDSEKIPFKVETLINLGIALNELITNSFKHAFTEDITDPKIKISLHRVEQNFFELVYRDNGVGFIKEYYETSFGMELIETIISNYDGILKHNSEKDWNTVISFTFKEE</sequence>
<dbReference type="InterPro" id="IPR011495">
    <property type="entry name" value="Sig_transdc_His_kin_sub2_dim/P"/>
</dbReference>
<keyword evidence="10" id="KW-1133">Transmembrane helix</keyword>
<feature type="repeat" description="TPR" evidence="8">
    <location>
        <begin position="208"/>
        <end position="241"/>
    </location>
</feature>
<evidence type="ECO:0000259" key="12">
    <source>
        <dbReference type="Pfam" id="PF07568"/>
    </source>
</evidence>
<dbReference type="InterPro" id="IPR019734">
    <property type="entry name" value="TPR_rpt"/>
</dbReference>
<evidence type="ECO:0000256" key="1">
    <source>
        <dbReference type="ARBA" id="ARBA00000085"/>
    </source>
</evidence>
<feature type="coiled-coil region" evidence="9">
    <location>
        <begin position="355"/>
        <end position="401"/>
    </location>
</feature>
<dbReference type="GO" id="GO:0004673">
    <property type="term" value="F:protein histidine kinase activity"/>
    <property type="evidence" value="ECO:0007669"/>
    <property type="project" value="UniProtKB-EC"/>
</dbReference>
<dbReference type="GO" id="GO:0005524">
    <property type="term" value="F:ATP binding"/>
    <property type="evidence" value="ECO:0007669"/>
    <property type="project" value="UniProtKB-KW"/>
</dbReference>
<dbReference type="Pfam" id="PF13424">
    <property type="entry name" value="TPR_12"/>
    <property type="match status" value="2"/>
</dbReference>
<evidence type="ECO:0000313" key="14">
    <source>
        <dbReference type="Proteomes" id="UP000245370"/>
    </source>
</evidence>
<proteinExistence type="predicted"/>
<reference evidence="13 14" key="1">
    <citation type="submission" date="2018-05" db="EMBL/GenBank/DDBJ databases">
        <title>Brumimicrobium oceani sp. nov., isolated from coastal sediment.</title>
        <authorList>
            <person name="Kou Y."/>
        </authorList>
    </citation>
    <scope>NUCLEOTIDE SEQUENCE [LARGE SCALE GENOMIC DNA]</scope>
    <source>
        <strain evidence="13 14">C305</strain>
    </source>
</reference>
<feature type="repeat" description="TPR" evidence="8">
    <location>
        <begin position="168"/>
        <end position="201"/>
    </location>
</feature>
<feature type="signal peptide" evidence="11">
    <location>
        <begin position="1"/>
        <end position="24"/>
    </location>
</feature>
<dbReference type="SUPFAM" id="SSF55874">
    <property type="entry name" value="ATPase domain of HSP90 chaperone/DNA topoisomerase II/histidine kinase"/>
    <property type="match status" value="1"/>
</dbReference>
<evidence type="ECO:0000256" key="2">
    <source>
        <dbReference type="ARBA" id="ARBA00012438"/>
    </source>
</evidence>
<dbReference type="OrthoDB" id="9767435at2"/>
<dbReference type="Pfam" id="PF07568">
    <property type="entry name" value="HisKA_2"/>
    <property type="match status" value="1"/>
</dbReference>
<dbReference type="AlphaFoldDB" id="A0A2U2XAS3"/>
<keyword evidence="7" id="KW-0067">ATP-binding</keyword>
<keyword evidence="10" id="KW-0812">Transmembrane</keyword>